<dbReference type="GO" id="GO:0055085">
    <property type="term" value="P:transmembrane transport"/>
    <property type="evidence" value="ECO:0007669"/>
    <property type="project" value="InterPro"/>
</dbReference>
<feature type="transmembrane region" description="Helical" evidence="5">
    <location>
        <begin position="15"/>
        <end position="41"/>
    </location>
</feature>
<keyword evidence="5" id="KW-0813">Transport</keyword>
<evidence type="ECO:0000256" key="2">
    <source>
        <dbReference type="ARBA" id="ARBA00022692"/>
    </source>
</evidence>
<dbReference type="KEGG" id="pht:BLM14_25650"/>
<accession>A0A2N9VYI3</accession>
<dbReference type="OrthoDB" id="9814902at2"/>
<dbReference type="Proteomes" id="UP000232163">
    <property type="component" value="Unassembled WGS sequence"/>
</dbReference>
<organism evidence="7 8">
    <name type="scientific">Phyllobacterium zundukense</name>
    <dbReference type="NCBI Taxonomy" id="1867719"/>
    <lineage>
        <taxon>Bacteria</taxon>
        <taxon>Pseudomonadati</taxon>
        <taxon>Pseudomonadota</taxon>
        <taxon>Alphaproteobacteria</taxon>
        <taxon>Hyphomicrobiales</taxon>
        <taxon>Phyllobacteriaceae</taxon>
        <taxon>Phyllobacterium</taxon>
    </lineage>
</organism>
<dbReference type="InterPro" id="IPR000515">
    <property type="entry name" value="MetI-like"/>
</dbReference>
<dbReference type="InterPro" id="IPR035906">
    <property type="entry name" value="MetI-like_sf"/>
</dbReference>
<sequence length="227" mass="24482">MSFLGGYGHLILEGLVLTATLSVVSALLAGAIGLLYAMLTYEDGTIAYALRGVFLIVMAVPEFITLLVLYFAGTLLLQKVFGRDFELSPFWGGSFALGIAYATYFGELMRGALKSIDRGLLEAAAALGLQKRQSLALIRAPLAIRIAAPGALNLWVSLIKDTSIVSLIGFAELMRNTTVAARVTGAAFEFYALAGLIYLVMTYSSNWFLGRRLSSPGLKEPHTWMSI</sequence>
<dbReference type="Pfam" id="PF00528">
    <property type="entry name" value="BPD_transp_1"/>
    <property type="match status" value="1"/>
</dbReference>
<dbReference type="PROSITE" id="PS50928">
    <property type="entry name" value="ABC_TM1"/>
    <property type="match status" value="1"/>
</dbReference>
<reference evidence="8" key="1">
    <citation type="journal article" date="2017" name="Int J Environ Stud">
        <title>Does the Miocene-Pliocene relict legume Oxytropis triphylla form nitrogen-fixing nodules with a combination of bacterial strains?</title>
        <authorList>
            <person name="Safronova V."/>
            <person name="Belimov A."/>
            <person name="Sazanova A."/>
            <person name="Kuznetsova I."/>
            <person name="Popova J."/>
            <person name="Andronov E."/>
            <person name="Verkhozina A."/>
            <person name="Tikhonovich I."/>
        </authorList>
    </citation>
    <scope>NUCLEOTIDE SEQUENCE [LARGE SCALE GENOMIC DNA]</scope>
    <source>
        <strain evidence="8">Tri-38</strain>
    </source>
</reference>
<dbReference type="PANTHER" id="PTHR30133:SF2">
    <property type="entry name" value="ARGININE ABC TRANSPORTER PERMEASE PROTEIN ARTQ"/>
    <property type="match status" value="1"/>
</dbReference>
<comment type="caution">
    <text evidence="7">The sequence shown here is derived from an EMBL/GenBank/DDBJ whole genome shotgun (WGS) entry which is preliminary data.</text>
</comment>
<dbReference type="SUPFAM" id="SSF161098">
    <property type="entry name" value="MetI-like"/>
    <property type="match status" value="1"/>
</dbReference>
<proteinExistence type="inferred from homology"/>
<feature type="domain" description="ABC transmembrane type-1" evidence="6">
    <location>
        <begin position="15"/>
        <end position="209"/>
    </location>
</feature>
<keyword evidence="2 5" id="KW-0812">Transmembrane</keyword>
<evidence type="ECO:0000259" key="6">
    <source>
        <dbReference type="PROSITE" id="PS50928"/>
    </source>
</evidence>
<name>A0A2N9VYI3_9HYPH</name>
<comment type="similarity">
    <text evidence="5">Belongs to the binding-protein-dependent transport system permease family.</text>
</comment>
<evidence type="ECO:0000313" key="7">
    <source>
        <dbReference type="EMBL" id="PIO44551.1"/>
    </source>
</evidence>
<evidence type="ECO:0000256" key="1">
    <source>
        <dbReference type="ARBA" id="ARBA00004651"/>
    </source>
</evidence>
<dbReference type="CDD" id="cd06261">
    <property type="entry name" value="TM_PBP2"/>
    <property type="match status" value="1"/>
</dbReference>
<protein>
    <recommendedName>
        <fullName evidence="6">ABC transmembrane type-1 domain-containing protein</fullName>
    </recommendedName>
</protein>
<gene>
    <name evidence="7" type="ORF">B5P45_11775</name>
</gene>
<keyword evidence="4 5" id="KW-0472">Membrane</keyword>
<evidence type="ECO:0000313" key="8">
    <source>
        <dbReference type="Proteomes" id="UP000232163"/>
    </source>
</evidence>
<dbReference type="GO" id="GO:0005886">
    <property type="term" value="C:plasma membrane"/>
    <property type="evidence" value="ECO:0007669"/>
    <property type="project" value="UniProtKB-SubCell"/>
</dbReference>
<keyword evidence="3 5" id="KW-1133">Transmembrane helix</keyword>
<evidence type="ECO:0000256" key="3">
    <source>
        <dbReference type="ARBA" id="ARBA00022989"/>
    </source>
</evidence>
<dbReference type="InterPro" id="IPR051613">
    <property type="entry name" value="ABC_transp_permease_HisMQ"/>
</dbReference>
<comment type="subcellular location">
    <subcellularLocation>
        <location evidence="1 5">Cell membrane</location>
        <topology evidence="1 5">Multi-pass membrane protein</topology>
    </subcellularLocation>
</comment>
<dbReference type="EMBL" id="MZMT01000028">
    <property type="protein sequence ID" value="PIO44551.1"/>
    <property type="molecule type" value="Genomic_DNA"/>
</dbReference>
<dbReference type="AlphaFoldDB" id="A0A2N9VYI3"/>
<feature type="transmembrane region" description="Helical" evidence="5">
    <location>
        <begin position="53"/>
        <end position="77"/>
    </location>
</feature>
<feature type="transmembrane region" description="Helical" evidence="5">
    <location>
        <begin position="89"/>
        <end position="106"/>
    </location>
</feature>
<dbReference type="PANTHER" id="PTHR30133">
    <property type="entry name" value="CATIONIC AMINO ACID TRANSPORTER, MEMBRANE COMPONENT"/>
    <property type="match status" value="1"/>
</dbReference>
<evidence type="ECO:0000256" key="5">
    <source>
        <dbReference type="RuleBase" id="RU363032"/>
    </source>
</evidence>
<dbReference type="Gene3D" id="1.10.3720.10">
    <property type="entry name" value="MetI-like"/>
    <property type="match status" value="1"/>
</dbReference>
<feature type="transmembrane region" description="Helical" evidence="5">
    <location>
        <begin position="179"/>
        <end position="201"/>
    </location>
</feature>
<keyword evidence="8" id="KW-1185">Reference proteome</keyword>
<evidence type="ECO:0000256" key="4">
    <source>
        <dbReference type="ARBA" id="ARBA00023136"/>
    </source>
</evidence>